<dbReference type="VEuPathDB" id="VectorBase:LDEU000596"/>
<dbReference type="AlphaFoldDB" id="A0A443SVA0"/>
<dbReference type="EC" id="3.5.1.89" evidence="2"/>
<comment type="caution">
    <text evidence="3">The sequence shown here is derived from an EMBL/GenBank/DDBJ whole genome shotgun (WGS) entry which is preliminary data.</text>
</comment>
<reference evidence="3 4" key="1">
    <citation type="journal article" date="2018" name="Gigascience">
        <title>Genomes of trombidid mites reveal novel predicted allergens and laterally-transferred genes associated with secondary metabolism.</title>
        <authorList>
            <person name="Dong X."/>
            <person name="Chaisiri K."/>
            <person name="Xia D."/>
            <person name="Armstrong S.D."/>
            <person name="Fang Y."/>
            <person name="Donnelly M.J."/>
            <person name="Kadowaki T."/>
            <person name="McGarry J.W."/>
            <person name="Darby A.C."/>
            <person name="Makepeace B.L."/>
        </authorList>
    </citation>
    <scope>NUCLEOTIDE SEQUENCE [LARGE SCALE GENOMIC DNA]</scope>
    <source>
        <strain evidence="3">UoL-UT</strain>
    </source>
</reference>
<dbReference type="Proteomes" id="UP000288716">
    <property type="component" value="Unassembled WGS sequence"/>
</dbReference>
<evidence type="ECO:0000313" key="4">
    <source>
        <dbReference type="Proteomes" id="UP000288716"/>
    </source>
</evidence>
<dbReference type="SUPFAM" id="SSF102588">
    <property type="entry name" value="LmbE-like"/>
    <property type="match status" value="1"/>
</dbReference>
<gene>
    <name evidence="3" type="ORF">B4U80_09040</name>
</gene>
<dbReference type="Gene3D" id="3.40.50.10320">
    <property type="entry name" value="LmbE-like"/>
    <property type="match status" value="1"/>
</dbReference>
<name>A0A443SVA0_9ACAR</name>
<accession>A0A443SVA0</accession>
<dbReference type="InterPro" id="IPR024078">
    <property type="entry name" value="LmbE-like_dom_sf"/>
</dbReference>
<evidence type="ECO:0000256" key="1">
    <source>
        <dbReference type="ARBA" id="ARBA00006066"/>
    </source>
</evidence>
<sequence length="225" mass="25972">FICSKRSDKLRGRILLVISHPDDECMFFGPAILKLLANHEVFVLCFSVGDAYGLGNVREKELLSALQYLGVNIANVSIINDSRFKDGMDEKWNINSVSNIIEQLVIAKQIGTIVTFDKKGITNHANHISVYEGARNLRSTEKVDLFVLDSVNVFRKFLSILEIPLLFMDFSRVNKEKKVFVLTFSEYQRLLTALRKHSSQMVWFRILYSYFSRYMFINTLSRVNI</sequence>
<dbReference type="PANTHER" id="PTHR12993">
    <property type="entry name" value="N-ACETYLGLUCOSAMINYL-PHOSPHATIDYLINOSITOL DE-N-ACETYLASE-RELATED"/>
    <property type="match status" value="1"/>
</dbReference>
<keyword evidence="4" id="KW-1185">Reference proteome</keyword>
<dbReference type="GO" id="GO:0000225">
    <property type="term" value="F:N-acetylglucosaminylphosphatidylinositol deacetylase activity"/>
    <property type="evidence" value="ECO:0007669"/>
    <property type="project" value="UniProtKB-EC"/>
</dbReference>
<dbReference type="GO" id="GO:0006506">
    <property type="term" value="P:GPI anchor biosynthetic process"/>
    <property type="evidence" value="ECO:0007669"/>
    <property type="project" value="UniProtKB-UniPathway"/>
</dbReference>
<dbReference type="EMBL" id="NCKV01000162">
    <property type="protein sequence ID" value="RWS31442.1"/>
    <property type="molecule type" value="Genomic_DNA"/>
</dbReference>
<dbReference type="Pfam" id="PF02585">
    <property type="entry name" value="PIG-L"/>
    <property type="match status" value="1"/>
</dbReference>
<dbReference type="PANTHER" id="PTHR12993:SF11">
    <property type="entry name" value="N-ACETYLGLUCOSAMINYL-PHOSPHATIDYLINOSITOL DE-N-ACETYLASE"/>
    <property type="match status" value="1"/>
</dbReference>
<dbReference type="InterPro" id="IPR003737">
    <property type="entry name" value="GlcNAc_PI_deacetylase-related"/>
</dbReference>
<evidence type="ECO:0000313" key="3">
    <source>
        <dbReference type="EMBL" id="RWS31442.1"/>
    </source>
</evidence>
<dbReference type="GO" id="GO:0005783">
    <property type="term" value="C:endoplasmic reticulum"/>
    <property type="evidence" value="ECO:0007669"/>
    <property type="project" value="TreeGrafter"/>
</dbReference>
<dbReference type="UniPathway" id="UPA00196"/>
<evidence type="ECO:0000256" key="2">
    <source>
        <dbReference type="ARBA" id="ARBA00012176"/>
    </source>
</evidence>
<comment type="similarity">
    <text evidence="1">Belongs to the PIGL family.</text>
</comment>
<protein>
    <recommendedName>
        <fullName evidence="2">N-acetylglucosaminylphosphatidylinositol deacetylase</fullName>
        <ecNumber evidence="2">3.5.1.89</ecNumber>
    </recommendedName>
</protein>
<dbReference type="STRING" id="299467.A0A443SVA0"/>
<proteinExistence type="inferred from homology"/>
<feature type="non-terminal residue" evidence="3">
    <location>
        <position position="1"/>
    </location>
</feature>
<organism evidence="3 4">
    <name type="scientific">Leptotrombidium deliense</name>
    <dbReference type="NCBI Taxonomy" id="299467"/>
    <lineage>
        <taxon>Eukaryota</taxon>
        <taxon>Metazoa</taxon>
        <taxon>Ecdysozoa</taxon>
        <taxon>Arthropoda</taxon>
        <taxon>Chelicerata</taxon>
        <taxon>Arachnida</taxon>
        <taxon>Acari</taxon>
        <taxon>Acariformes</taxon>
        <taxon>Trombidiformes</taxon>
        <taxon>Prostigmata</taxon>
        <taxon>Anystina</taxon>
        <taxon>Parasitengona</taxon>
        <taxon>Trombiculoidea</taxon>
        <taxon>Trombiculidae</taxon>
        <taxon>Leptotrombidium</taxon>
    </lineage>
</organism>
<dbReference type="OrthoDB" id="440160at2759"/>
<dbReference type="GO" id="GO:0016020">
    <property type="term" value="C:membrane"/>
    <property type="evidence" value="ECO:0007669"/>
    <property type="project" value="GOC"/>
</dbReference>